<evidence type="ECO:0000256" key="9">
    <source>
        <dbReference type="PROSITE-ProRule" id="PRU01240"/>
    </source>
</evidence>
<evidence type="ECO:0000256" key="5">
    <source>
        <dbReference type="ARBA" id="ARBA00022801"/>
    </source>
</evidence>
<evidence type="ECO:0000256" key="4">
    <source>
        <dbReference type="ARBA" id="ARBA00022729"/>
    </source>
</evidence>
<dbReference type="Gene3D" id="2.60.40.2310">
    <property type="match status" value="1"/>
</dbReference>
<keyword evidence="3 9" id="KW-0645">Protease</keyword>
<feature type="domain" description="Subtilisin-like protease fibronectin type-III" evidence="14">
    <location>
        <begin position="654"/>
        <end position="746"/>
    </location>
</feature>
<organism evidence="15 16">
    <name type="scientific">Panicum virgatum</name>
    <name type="common">Blackwell switchgrass</name>
    <dbReference type="NCBI Taxonomy" id="38727"/>
    <lineage>
        <taxon>Eukaryota</taxon>
        <taxon>Viridiplantae</taxon>
        <taxon>Streptophyta</taxon>
        <taxon>Embryophyta</taxon>
        <taxon>Tracheophyta</taxon>
        <taxon>Spermatophyta</taxon>
        <taxon>Magnoliopsida</taxon>
        <taxon>Liliopsida</taxon>
        <taxon>Poales</taxon>
        <taxon>Poaceae</taxon>
        <taxon>PACMAD clade</taxon>
        <taxon>Panicoideae</taxon>
        <taxon>Panicodae</taxon>
        <taxon>Paniceae</taxon>
        <taxon>Panicinae</taxon>
        <taxon>Panicum</taxon>
        <taxon>Panicum sect. Hiantes</taxon>
    </lineage>
</organism>
<feature type="signal peptide" evidence="11">
    <location>
        <begin position="1"/>
        <end position="17"/>
    </location>
</feature>
<protein>
    <submittedName>
        <fullName evidence="15">Uncharacterized protein</fullName>
    </submittedName>
</protein>
<name>A0A8T0SBJ6_PANVG</name>
<evidence type="ECO:0000256" key="10">
    <source>
        <dbReference type="RuleBase" id="RU003355"/>
    </source>
</evidence>
<dbReference type="PROSITE" id="PS51892">
    <property type="entry name" value="SUBTILASE"/>
    <property type="match status" value="1"/>
</dbReference>
<gene>
    <name evidence="15" type="ORF">PVAP13_5KG085200</name>
</gene>
<sequence length="756" mass="78051">MASFAHALLTFLAAAAALSPAPAMCYVNPGGNPHLLQDSASAYPTRIVLVRPPPDTGAAADEFTHRLWHESFLPTSLTDSGEPRLVHSYTEAFSGFAARLTDAELDAVAEKPGFVRAFPDRTLQLMTTHTPEFLGLRQGPGFWRDGAGYGKGAIVGLLDAGIYGAHPSFADHGVAPPPAKWKGTCAGSASRCNSKLIGVRSLVGDDARDDFGHGTHTSSTAAGNFVAGASRDGMAAGTAAGVAPGAHLAMYKVCTGKGCSDSAVLAGMDAAIKDGVDVISLSLGGNATFRFDHDPIAIGAFSAVAKGITVVCAAGNNGLKPASVVNDAPWLITVAASSVDRSLLAEVQLDDKDLTVAGEAINQQVTNSSTLFPVLYSDERRNCIYRGEERKAVAGKIVICEAVDNLLPYNTSEKSILRDIKSAGAAGVVLINTKADGYTTVLYDYGSDVVQLTAADGGRVTKYASSNSATAASRFINHRTTVLGVRPSPTVASFSSRGPSTITPGVLKPDVLAPGLNILAAYPPKTLLGAGPFDVLSGTSMSAPHISGVAALIKSAHPGWSPAAVKSAIMTTSDAVDRSGGPILDEQRRNADAYATGAGHVNPARAADPGLVYDLGAADYAGYICALLGDAALAVIARDPSLSCAKLPRTPEVELNYPAITVPLQPAPFTVRRTVTNVGPAASTYTAEVEAPKSLTVRVSPGTLVFTKAGEKKTFSVTVSSHGSGDVLEGSLSWVSGKHVVRSPIIAAAGRRLLER</sequence>
<keyword evidence="4 11" id="KW-0732">Signal</keyword>
<feature type="chain" id="PRO_5035800303" evidence="11">
    <location>
        <begin position="18"/>
        <end position="756"/>
    </location>
</feature>
<dbReference type="Pfam" id="PF17766">
    <property type="entry name" value="fn3_6"/>
    <property type="match status" value="1"/>
</dbReference>
<dbReference type="CDD" id="cd02120">
    <property type="entry name" value="PA_subtilisin_like"/>
    <property type="match status" value="1"/>
</dbReference>
<evidence type="ECO:0000313" key="16">
    <source>
        <dbReference type="Proteomes" id="UP000823388"/>
    </source>
</evidence>
<feature type="active site" description="Charge relay system" evidence="8 9">
    <location>
        <position position="540"/>
    </location>
</feature>
<evidence type="ECO:0000256" key="2">
    <source>
        <dbReference type="ARBA" id="ARBA00011073"/>
    </source>
</evidence>
<feature type="domain" description="Peptidase S8/S53" evidence="12">
    <location>
        <begin position="150"/>
        <end position="577"/>
    </location>
</feature>
<keyword evidence="5 9" id="KW-0378">Hydrolase</keyword>
<dbReference type="InterPro" id="IPR000209">
    <property type="entry name" value="Peptidase_S8/S53_dom"/>
</dbReference>
<dbReference type="InterPro" id="IPR015500">
    <property type="entry name" value="Peptidase_S8_subtilisin-rel"/>
</dbReference>
<dbReference type="Gene3D" id="3.40.50.200">
    <property type="entry name" value="Peptidase S8/S53 domain"/>
    <property type="match status" value="1"/>
</dbReference>
<evidence type="ECO:0000256" key="8">
    <source>
        <dbReference type="PIRSR" id="PIRSR615500-1"/>
    </source>
</evidence>
<dbReference type="PANTHER" id="PTHR10795">
    <property type="entry name" value="PROPROTEIN CONVERTASE SUBTILISIN/KEXIN"/>
    <property type="match status" value="1"/>
</dbReference>
<comment type="subcellular location">
    <subcellularLocation>
        <location evidence="1">Secreted</location>
    </subcellularLocation>
</comment>
<dbReference type="Gene3D" id="3.50.30.30">
    <property type="match status" value="1"/>
</dbReference>
<dbReference type="Pfam" id="PF05922">
    <property type="entry name" value="Inhibitor_I9"/>
    <property type="match status" value="1"/>
</dbReference>
<dbReference type="SUPFAM" id="SSF52743">
    <property type="entry name" value="Subtilisin-like"/>
    <property type="match status" value="1"/>
</dbReference>
<evidence type="ECO:0000256" key="3">
    <source>
        <dbReference type="ARBA" id="ARBA00022670"/>
    </source>
</evidence>
<keyword evidence="7" id="KW-0325">Glycoprotein</keyword>
<evidence type="ECO:0000256" key="6">
    <source>
        <dbReference type="ARBA" id="ARBA00022825"/>
    </source>
</evidence>
<feature type="active site" description="Charge relay system" evidence="8 9">
    <location>
        <position position="213"/>
    </location>
</feature>
<dbReference type="InterPro" id="IPR041469">
    <property type="entry name" value="Subtilisin-like_FN3"/>
</dbReference>
<evidence type="ECO:0000259" key="13">
    <source>
        <dbReference type="Pfam" id="PF05922"/>
    </source>
</evidence>
<feature type="domain" description="Inhibitor I9" evidence="13">
    <location>
        <begin position="61"/>
        <end position="126"/>
    </location>
</feature>
<dbReference type="Gene3D" id="3.30.70.80">
    <property type="entry name" value="Peptidase S8 propeptide/proteinase inhibitor I9"/>
    <property type="match status" value="1"/>
</dbReference>
<dbReference type="Pfam" id="PF00082">
    <property type="entry name" value="Peptidase_S8"/>
    <property type="match status" value="1"/>
</dbReference>
<evidence type="ECO:0000256" key="7">
    <source>
        <dbReference type="ARBA" id="ARBA00023180"/>
    </source>
</evidence>
<dbReference type="InterPro" id="IPR023827">
    <property type="entry name" value="Peptidase_S8_Asp-AS"/>
</dbReference>
<dbReference type="InterPro" id="IPR037045">
    <property type="entry name" value="S8pro/Inhibitor_I9_sf"/>
</dbReference>
<dbReference type="GO" id="GO:0006508">
    <property type="term" value="P:proteolysis"/>
    <property type="evidence" value="ECO:0007669"/>
    <property type="project" value="UniProtKB-KW"/>
</dbReference>
<comment type="similarity">
    <text evidence="2 9 10">Belongs to the peptidase S8 family.</text>
</comment>
<feature type="active site" description="Charge relay system" evidence="8 9">
    <location>
        <position position="159"/>
    </location>
</feature>
<accession>A0A8T0SBJ6</accession>
<evidence type="ECO:0000259" key="14">
    <source>
        <dbReference type="Pfam" id="PF17766"/>
    </source>
</evidence>
<dbReference type="PROSITE" id="PS00138">
    <property type="entry name" value="SUBTILASE_SER"/>
    <property type="match status" value="1"/>
</dbReference>
<keyword evidence="6 9" id="KW-0720">Serine protease</keyword>
<dbReference type="GO" id="GO:0005576">
    <property type="term" value="C:extracellular region"/>
    <property type="evidence" value="ECO:0007669"/>
    <property type="project" value="UniProtKB-SubCell"/>
</dbReference>
<dbReference type="AlphaFoldDB" id="A0A8T0SBJ6"/>
<dbReference type="InterPro" id="IPR045051">
    <property type="entry name" value="SBT"/>
</dbReference>
<evidence type="ECO:0000256" key="1">
    <source>
        <dbReference type="ARBA" id="ARBA00004613"/>
    </source>
</evidence>
<keyword evidence="16" id="KW-1185">Reference proteome</keyword>
<dbReference type="InterPro" id="IPR023828">
    <property type="entry name" value="Peptidase_S8_Ser-AS"/>
</dbReference>
<dbReference type="EMBL" id="CM029045">
    <property type="protein sequence ID" value="KAG2595597.1"/>
    <property type="molecule type" value="Genomic_DNA"/>
</dbReference>
<dbReference type="InterPro" id="IPR010259">
    <property type="entry name" value="S8pro/Inhibitor_I9"/>
</dbReference>
<proteinExistence type="inferred from homology"/>
<evidence type="ECO:0000256" key="11">
    <source>
        <dbReference type="SAM" id="SignalP"/>
    </source>
</evidence>
<dbReference type="PRINTS" id="PR00723">
    <property type="entry name" value="SUBTILISIN"/>
</dbReference>
<evidence type="ECO:0000259" key="12">
    <source>
        <dbReference type="Pfam" id="PF00082"/>
    </source>
</evidence>
<reference evidence="15" key="1">
    <citation type="submission" date="2020-05" db="EMBL/GenBank/DDBJ databases">
        <title>WGS assembly of Panicum virgatum.</title>
        <authorList>
            <person name="Lovell J.T."/>
            <person name="Jenkins J."/>
            <person name="Shu S."/>
            <person name="Juenger T.E."/>
            <person name="Schmutz J."/>
        </authorList>
    </citation>
    <scope>NUCLEOTIDE SEQUENCE</scope>
    <source>
        <strain evidence="15">AP13</strain>
    </source>
</reference>
<comment type="caution">
    <text evidence="15">The sequence shown here is derived from an EMBL/GenBank/DDBJ whole genome shotgun (WGS) entry which is preliminary data.</text>
</comment>
<dbReference type="InterPro" id="IPR036852">
    <property type="entry name" value="Peptidase_S8/S53_dom_sf"/>
</dbReference>
<dbReference type="PROSITE" id="PS00136">
    <property type="entry name" value="SUBTILASE_ASP"/>
    <property type="match status" value="1"/>
</dbReference>
<dbReference type="InterPro" id="IPR034197">
    <property type="entry name" value="Peptidases_S8_3"/>
</dbReference>
<evidence type="ECO:0000313" key="15">
    <source>
        <dbReference type="EMBL" id="KAG2595597.1"/>
    </source>
</evidence>
<dbReference type="CDD" id="cd04852">
    <property type="entry name" value="Peptidases_S8_3"/>
    <property type="match status" value="1"/>
</dbReference>
<dbReference type="Proteomes" id="UP000823388">
    <property type="component" value="Chromosome 5K"/>
</dbReference>
<dbReference type="GO" id="GO:0004252">
    <property type="term" value="F:serine-type endopeptidase activity"/>
    <property type="evidence" value="ECO:0007669"/>
    <property type="project" value="UniProtKB-UniRule"/>
</dbReference>